<evidence type="ECO:0000313" key="4">
    <source>
        <dbReference type="EMBL" id="WDZ52816.1"/>
    </source>
</evidence>
<organism evidence="4 5">
    <name type="scientific">Acinetobacter vivianii</name>
    <dbReference type="NCBI Taxonomy" id="1776742"/>
    <lineage>
        <taxon>Bacteria</taxon>
        <taxon>Pseudomonadati</taxon>
        <taxon>Pseudomonadota</taxon>
        <taxon>Gammaproteobacteria</taxon>
        <taxon>Moraxellales</taxon>
        <taxon>Moraxellaceae</taxon>
        <taxon>Acinetobacter</taxon>
    </lineage>
</organism>
<dbReference type="PANTHER" id="PTHR43800:SF1">
    <property type="entry name" value="PEPTIDYL-LYSINE N-ACETYLTRANSFERASE YJAB"/>
    <property type="match status" value="1"/>
</dbReference>
<dbReference type="SUPFAM" id="SSF55729">
    <property type="entry name" value="Acyl-CoA N-acyltransferases (Nat)"/>
    <property type="match status" value="1"/>
</dbReference>
<evidence type="ECO:0000256" key="1">
    <source>
        <dbReference type="ARBA" id="ARBA00022679"/>
    </source>
</evidence>
<dbReference type="PANTHER" id="PTHR43800">
    <property type="entry name" value="PEPTIDYL-LYSINE N-ACETYLTRANSFERASE YJAB"/>
    <property type="match status" value="1"/>
</dbReference>
<evidence type="ECO:0000256" key="2">
    <source>
        <dbReference type="ARBA" id="ARBA00023315"/>
    </source>
</evidence>
<dbReference type="AlphaFoldDB" id="A0AAJ6NLZ7"/>
<accession>A0AAJ6NLZ7</accession>
<dbReference type="Proteomes" id="UP001199528">
    <property type="component" value="Chromosome"/>
</dbReference>
<dbReference type="NCBIfam" id="NF007853">
    <property type="entry name" value="PRK10562.1"/>
    <property type="match status" value="1"/>
</dbReference>
<dbReference type="Pfam" id="PF13508">
    <property type="entry name" value="Acetyltransf_7"/>
    <property type="match status" value="1"/>
</dbReference>
<dbReference type="InterPro" id="IPR000182">
    <property type="entry name" value="GNAT_dom"/>
</dbReference>
<dbReference type="EMBL" id="CP085083">
    <property type="protein sequence ID" value="WDZ52816.1"/>
    <property type="molecule type" value="Genomic_DNA"/>
</dbReference>
<keyword evidence="2 4" id="KW-0012">Acyltransferase</keyword>
<feature type="domain" description="N-acetyltransferase" evidence="3">
    <location>
        <begin position="2"/>
        <end position="142"/>
    </location>
</feature>
<dbReference type="PROSITE" id="PS51186">
    <property type="entry name" value="GNAT"/>
    <property type="match status" value="1"/>
</dbReference>
<dbReference type="RefSeq" id="WP_272656059.1">
    <property type="nucleotide sequence ID" value="NZ_CP085083.1"/>
</dbReference>
<dbReference type="GO" id="GO:0016747">
    <property type="term" value="F:acyltransferase activity, transferring groups other than amino-acyl groups"/>
    <property type="evidence" value="ECO:0007669"/>
    <property type="project" value="InterPro"/>
</dbReference>
<dbReference type="Gene3D" id="3.40.630.30">
    <property type="match status" value="1"/>
</dbReference>
<reference evidence="4" key="1">
    <citation type="journal article" date="2022" name="Front Environ Sci">
        <title>Complete genome sequence analysis of a novel alkane-degrading bacterial strain, Acinetobacter vivianii KJ-1, and its diesel degradation ability.</title>
        <authorList>
            <person name="Zhang Y."/>
            <person name="Song F."/>
            <person name="Wang J."/>
            <person name="Zhao Q."/>
            <person name="Zheng L."/>
            <person name="Wang Z."/>
            <person name="Zhang X."/>
            <person name="Gao Y."/>
            <person name="Chen G."/>
            <person name="Huang Y."/>
        </authorList>
    </citation>
    <scope>NUCLEOTIDE SEQUENCE</scope>
    <source>
        <strain evidence="4">KJ-1</strain>
    </source>
</reference>
<evidence type="ECO:0000259" key="3">
    <source>
        <dbReference type="PROSITE" id="PS51186"/>
    </source>
</evidence>
<sequence length="144" mass="16611">MYEIRKATSNDFNELTKIWLQASIKAHHFIPASYWESNITKMQEIYLPMSEVYIAEDAINIYGFIALVEDTVAAIFVSPEHQAKGIGKQLISYAQEMRSRLELNVYQENKNSVKFYLASGFRVINEGLDTATNAKEYVMLWEKS</sequence>
<proteinExistence type="predicted"/>
<name>A0AAJ6NLZ7_9GAMM</name>
<keyword evidence="1 4" id="KW-0808">Transferase</keyword>
<dbReference type="EC" id="2.3.1.-" evidence="4"/>
<reference evidence="4" key="2">
    <citation type="submission" date="2023-02" db="EMBL/GenBank/DDBJ databases">
        <authorList>
            <person name="Huang Y."/>
            <person name="Zhang Y."/>
            <person name="Zhang T."/>
            <person name="Wang J."/>
        </authorList>
    </citation>
    <scope>NUCLEOTIDE SEQUENCE</scope>
    <source>
        <strain evidence="4">KJ-1</strain>
    </source>
</reference>
<gene>
    <name evidence="4" type="ORF">LF296_08565</name>
</gene>
<dbReference type="KEGG" id="aviv:LF296_08565"/>
<dbReference type="CDD" id="cd04301">
    <property type="entry name" value="NAT_SF"/>
    <property type="match status" value="1"/>
</dbReference>
<protein>
    <submittedName>
        <fullName evidence="4">N-acetyltransferase</fullName>
        <ecNumber evidence="4">2.3.1.-</ecNumber>
    </submittedName>
</protein>
<evidence type="ECO:0000313" key="5">
    <source>
        <dbReference type="Proteomes" id="UP001199528"/>
    </source>
</evidence>
<dbReference type="InterPro" id="IPR016181">
    <property type="entry name" value="Acyl_CoA_acyltransferase"/>
</dbReference>